<dbReference type="PANTHER" id="PTHR32096:SF146">
    <property type="entry name" value="WRKY TRANSCRIPTION FACTOR 19-RELATED"/>
    <property type="match status" value="1"/>
</dbReference>
<feature type="compositionally biased region" description="Polar residues" evidence="1">
    <location>
        <begin position="433"/>
        <end position="442"/>
    </location>
</feature>
<feature type="compositionally biased region" description="Polar residues" evidence="1">
    <location>
        <begin position="307"/>
        <end position="326"/>
    </location>
</feature>
<feature type="compositionally biased region" description="Gly residues" evidence="1">
    <location>
        <begin position="223"/>
        <end position="233"/>
    </location>
</feature>
<feature type="region of interest" description="Disordered" evidence="1">
    <location>
        <begin position="430"/>
        <end position="452"/>
    </location>
</feature>
<dbReference type="GO" id="GO:0003700">
    <property type="term" value="F:DNA-binding transcription factor activity"/>
    <property type="evidence" value="ECO:0007669"/>
    <property type="project" value="InterPro"/>
</dbReference>
<feature type="compositionally biased region" description="Basic and acidic residues" evidence="1">
    <location>
        <begin position="74"/>
        <end position="83"/>
    </location>
</feature>
<dbReference type="PANTHER" id="PTHR32096">
    <property type="entry name" value="WRKY TRANSCRIPTION FACTOR 30-RELATED-RELATED"/>
    <property type="match status" value="1"/>
</dbReference>
<accession>A0A8J5HTT9</accession>
<comment type="caution">
    <text evidence="3">The sequence shown here is derived from an EMBL/GenBank/DDBJ whole genome shotgun (WGS) entry which is preliminary data.</text>
</comment>
<feature type="compositionally biased region" description="Polar residues" evidence="1">
    <location>
        <begin position="271"/>
        <end position="290"/>
    </location>
</feature>
<organism evidence="3 4">
    <name type="scientific">Zingiber officinale</name>
    <name type="common">Ginger</name>
    <name type="synonym">Amomum zingiber</name>
    <dbReference type="NCBI Taxonomy" id="94328"/>
    <lineage>
        <taxon>Eukaryota</taxon>
        <taxon>Viridiplantae</taxon>
        <taxon>Streptophyta</taxon>
        <taxon>Embryophyta</taxon>
        <taxon>Tracheophyta</taxon>
        <taxon>Spermatophyta</taxon>
        <taxon>Magnoliopsida</taxon>
        <taxon>Liliopsida</taxon>
        <taxon>Zingiberales</taxon>
        <taxon>Zingiberaceae</taxon>
        <taxon>Zingiber</taxon>
    </lineage>
</organism>
<feature type="domain" description="WRKY" evidence="2">
    <location>
        <begin position="104"/>
        <end position="172"/>
    </location>
</feature>
<dbReference type="Proteomes" id="UP000734854">
    <property type="component" value="Unassembled WGS sequence"/>
</dbReference>
<dbReference type="AlphaFoldDB" id="A0A8J5HTT9"/>
<keyword evidence="4" id="KW-1185">Reference proteome</keyword>
<feature type="compositionally biased region" description="Polar residues" evidence="1">
    <location>
        <begin position="235"/>
        <end position="254"/>
    </location>
</feature>
<dbReference type="GO" id="GO:0000976">
    <property type="term" value="F:transcription cis-regulatory region binding"/>
    <property type="evidence" value="ECO:0007669"/>
    <property type="project" value="TreeGrafter"/>
</dbReference>
<dbReference type="GO" id="GO:0005634">
    <property type="term" value="C:nucleus"/>
    <property type="evidence" value="ECO:0007669"/>
    <property type="project" value="TreeGrafter"/>
</dbReference>
<dbReference type="SMART" id="SM00774">
    <property type="entry name" value="WRKY"/>
    <property type="match status" value="1"/>
</dbReference>
<name>A0A8J5HTT9_ZINOF</name>
<evidence type="ECO:0000259" key="2">
    <source>
        <dbReference type="PROSITE" id="PS50811"/>
    </source>
</evidence>
<proteinExistence type="predicted"/>
<feature type="region of interest" description="Disordered" evidence="1">
    <location>
        <begin position="205"/>
        <end position="379"/>
    </location>
</feature>
<gene>
    <name evidence="3" type="ORF">ZIOFF_012662</name>
</gene>
<feature type="region of interest" description="Disordered" evidence="1">
    <location>
        <begin position="64"/>
        <end position="91"/>
    </location>
</feature>
<feature type="compositionally biased region" description="Polar residues" evidence="1">
    <location>
        <begin position="343"/>
        <end position="362"/>
    </location>
</feature>
<dbReference type="Pfam" id="PF03106">
    <property type="entry name" value="WRKY"/>
    <property type="match status" value="1"/>
</dbReference>
<evidence type="ECO:0000313" key="3">
    <source>
        <dbReference type="EMBL" id="KAG6530430.1"/>
    </source>
</evidence>
<dbReference type="EMBL" id="JACMSC010000003">
    <property type="protein sequence ID" value="KAG6530430.1"/>
    <property type="molecule type" value="Genomic_DNA"/>
</dbReference>
<sequence>MDQILTQILDACRQAQDLDRSLRLSDVALDPDFLLATCEDLAAAFHQAAAALRARVLPFEPPRVEQQGAQLSPLRRESPSERRLSKKRKKGAVTRTVPAVRIGDAVVPLDDGYTWRKYGQKDIHNSKFPRSYYRCTHKSFYGCGAKKQVQMLDDDPSTFEVTYRGEHTCQTSTTPLFIPSIPVDVENRGPVDGEGSTVQLHLQAMAGPSSSSQPQIHSWLGGENRGPGDGEGLSGQLQLQATAGPSSSQPQFQSWLGGEIRGPGDGEDPSAQFQLQAMAGPSSSQPQFQSWLGGENRGPGDGEDPSAQLQLQAMAGPSSSQPQFQSWLGGENRGPGGGEDPSAQFQLQAMAGPSSSQPQFQSWLGGENRGPGGGEDPSAQLQLQAMAGTSSSQPQVLSWMGGVGSGQAATARQGGGRDVDVSVAELADAMFNNPGSSGSSSMDAIFPPKRGN</sequence>
<dbReference type="PROSITE" id="PS50811">
    <property type="entry name" value="WRKY"/>
    <property type="match status" value="1"/>
</dbReference>
<dbReference type="InterPro" id="IPR003657">
    <property type="entry name" value="WRKY_dom"/>
</dbReference>
<evidence type="ECO:0000313" key="4">
    <source>
        <dbReference type="Proteomes" id="UP000734854"/>
    </source>
</evidence>
<protein>
    <recommendedName>
        <fullName evidence="2">WRKY domain-containing protein</fullName>
    </recommendedName>
</protein>
<evidence type="ECO:0000256" key="1">
    <source>
        <dbReference type="SAM" id="MobiDB-lite"/>
    </source>
</evidence>
<dbReference type="InterPro" id="IPR044810">
    <property type="entry name" value="WRKY_plant"/>
</dbReference>
<reference evidence="3 4" key="1">
    <citation type="submission" date="2020-08" db="EMBL/GenBank/DDBJ databases">
        <title>Plant Genome Project.</title>
        <authorList>
            <person name="Zhang R.-G."/>
        </authorList>
    </citation>
    <scope>NUCLEOTIDE SEQUENCE [LARGE SCALE GENOMIC DNA]</scope>
    <source>
        <tissue evidence="3">Rhizome</tissue>
    </source>
</reference>